<accession>A0A0D2GBV1</accession>
<dbReference type="GO" id="GO:0016887">
    <property type="term" value="F:ATP hydrolysis activity"/>
    <property type="evidence" value="ECO:0007669"/>
    <property type="project" value="InterPro"/>
</dbReference>
<dbReference type="InterPro" id="IPR027417">
    <property type="entry name" value="P-loop_NTPase"/>
</dbReference>
<sequence>MPDLADDNKHWCVAEVARHKSVKTLNLGQHYYMEKSTKVKKPSTRAGQVATLSSAEALLGIPYCLLYGPRTGRGKKRPLVGVFAGASGHRKPSWPDHWPSPIARIEVVNCTTFKSVDELIGPRAPYNGSAHGSPLNNFLARKDGQSGIVFLDEFEKMSANIHDALLIPFDKGMALFSFDVDCSRMVWVLATNAIDTRIITFCEEQKAILLTDHDHVDRPVLIKKLSRVIKKEFKQQVRVRAASPF</sequence>
<dbReference type="GO" id="GO:0005524">
    <property type="term" value="F:ATP binding"/>
    <property type="evidence" value="ECO:0007669"/>
    <property type="project" value="InterPro"/>
</dbReference>
<evidence type="ECO:0000259" key="1">
    <source>
        <dbReference type="Pfam" id="PF07724"/>
    </source>
</evidence>
<name>A0A0D2GBV1_CLAB1</name>
<protein>
    <recommendedName>
        <fullName evidence="1">ATPase AAA-type core domain-containing protein</fullName>
    </recommendedName>
</protein>
<dbReference type="Pfam" id="PF07724">
    <property type="entry name" value="AAA_2"/>
    <property type="match status" value="1"/>
</dbReference>
<dbReference type="Gene3D" id="3.40.50.300">
    <property type="entry name" value="P-loop containing nucleotide triphosphate hydrolases"/>
    <property type="match status" value="1"/>
</dbReference>
<dbReference type="Proteomes" id="UP000053789">
    <property type="component" value="Unassembled WGS sequence"/>
</dbReference>
<proteinExistence type="predicted"/>
<dbReference type="SUPFAM" id="SSF52540">
    <property type="entry name" value="P-loop containing nucleoside triphosphate hydrolases"/>
    <property type="match status" value="1"/>
</dbReference>
<keyword evidence="3" id="KW-1185">Reference proteome</keyword>
<dbReference type="GeneID" id="27695991"/>
<dbReference type="InterPro" id="IPR003959">
    <property type="entry name" value="ATPase_AAA_core"/>
</dbReference>
<feature type="domain" description="ATPase AAA-type core" evidence="1">
    <location>
        <begin position="101"/>
        <end position="211"/>
    </location>
</feature>
<dbReference type="RefSeq" id="XP_016622666.1">
    <property type="nucleotide sequence ID" value="XM_016760816.1"/>
</dbReference>
<gene>
    <name evidence="2" type="ORF">Z519_03063</name>
</gene>
<reference evidence="2" key="1">
    <citation type="submission" date="2015-01" db="EMBL/GenBank/DDBJ databases">
        <title>The Genome Sequence of Cladophialophora bantiana CBS 173.52.</title>
        <authorList>
            <consortium name="The Broad Institute Genomics Platform"/>
            <person name="Cuomo C."/>
            <person name="de Hoog S."/>
            <person name="Gorbushina A."/>
            <person name="Stielow B."/>
            <person name="Teixiera M."/>
            <person name="Abouelleil A."/>
            <person name="Chapman S.B."/>
            <person name="Priest M."/>
            <person name="Young S.K."/>
            <person name="Wortman J."/>
            <person name="Nusbaum C."/>
            <person name="Birren B."/>
        </authorList>
    </citation>
    <scope>NUCLEOTIDE SEQUENCE [LARGE SCALE GENOMIC DNA]</scope>
    <source>
        <strain evidence="2">CBS 173.52</strain>
    </source>
</reference>
<evidence type="ECO:0000313" key="3">
    <source>
        <dbReference type="Proteomes" id="UP000053789"/>
    </source>
</evidence>
<dbReference type="AlphaFoldDB" id="A0A0D2GBV1"/>
<organism evidence="2 3">
    <name type="scientific">Cladophialophora bantiana (strain ATCC 10958 / CBS 173.52 / CDC B-1940 / NIH 8579)</name>
    <name type="common">Xylohypha bantiana</name>
    <dbReference type="NCBI Taxonomy" id="1442370"/>
    <lineage>
        <taxon>Eukaryota</taxon>
        <taxon>Fungi</taxon>
        <taxon>Dikarya</taxon>
        <taxon>Ascomycota</taxon>
        <taxon>Pezizomycotina</taxon>
        <taxon>Eurotiomycetes</taxon>
        <taxon>Chaetothyriomycetidae</taxon>
        <taxon>Chaetothyriales</taxon>
        <taxon>Herpotrichiellaceae</taxon>
        <taxon>Cladophialophora</taxon>
    </lineage>
</organism>
<dbReference type="OrthoDB" id="47330at2759"/>
<dbReference type="EMBL" id="KN846983">
    <property type="protein sequence ID" value="KIW95997.1"/>
    <property type="molecule type" value="Genomic_DNA"/>
</dbReference>
<evidence type="ECO:0000313" key="2">
    <source>
        <dbReference type="EMBL" id="KIW95997.1"/>
    </source>
</evidence>
<dbReference type="VEuPathDB" id="FungiDB:Z519_03063"/>
<dbReference type="HOGENOM" id="CLU_1133472_0_0_1"/>